<dbReference type="Gene3D" id="3.40.30.10">
    <property type="entry name" value="Glutaredoxin"/>
    <property type="match status" value="1"/>
</dbReference>
<dbReference type="AlphaFoldDB" id="A0A1E4TMA1"/>
<dbReference type="EMBL" id="KV453841">
    <property type="protein sequence ID" value="ODV92778.1"/>
    <property type="molecule type" value="Genomic_DNA"/>
</dbReference>
<dbReference type="PANTHER" id="PTHR42801:SF23">
    <property type="entry name" value="PEROXIREDOXIN DOT5"/>
    <property type="match status" value="1"/>
</dbReference>
<dbReference type="PANTHER" id="PTHR42801">
    <property type="entry name" value="THIOREDOXIN-DEPENDENT PEROXIDE REDUCTASE"/>
    <property type="match status" value="1"/>
</dbReference>
<evidence type="ECO:0000256" key="14">
    <source>
        <dbReference type="SAM" id="MobiDB-lite"/>
    </source>
</evidence>
<comment type="similarity">
    <text evidence="11">Belongs to the peroxiredoxin family. BCP/PrxQ subfamily.</text>
</comment>
<evidence type="ECO:0000256" key="4">
    <source>
        <dbReference type="ARBA" id="ARBA00022559"/>
    </source>
</evidence>
<dbReference type="InterPro" id="IPR000866">
    <property type="entry name" value="AhpC/TSA"/>
</dbReference>
<evidence type="ECO:0000256" key="11">
    <source>
        <dbReference type="ARBA" id="ARBA00038489"/>
    </source>
</evidence>
<dbReference type="InterPro" id="IPR036249">
    <property type="entry name" value="Thioredoxin-like_sf"/>
</dbReference>
<keyword evidence="9" id="KW-0676">Redox-active center</keyword>
<dbReference type="SUPFAM" id="SSF52833">
    <property type="entry name" value="Thioredoxin-like"/>
    <property type="match status" value="1"/>
</dbReference>
<dbReference type="InterPro" id="IPR013766">
    <property type="entry name" value="Thioredoxin_domain"/>
</dbReference>
<dbReference type="Proteomes" id="UP000095023">
    <property type="component" value="Unassembled WGS sequence"/>
</dbReference>
<dbReference type="GO" id="GO:0034599">
    <property type="term" value="P:cellular response to oxidative stress"/>
    <property type="evidence" value="ECO:0007669"/>
    <property type="project" value="EnsemblFungi"/>
</dbReference>
<sequence>MVELRNKRKSVVEEPASAAISKRPKTARPEVGKRLEIDPEFTLLDQDGNPVNIHKALAGNLVVIFSYPRASTPGCTKQACGFRDRYPKFTAVHAQIFGISADSPKSQKTFQTKQALPYTLLSDPKRELISKLGAAKSPSGVVRSHWILRDGVFLNVSVGISPADSFEGALKEIQQEQEKQENSKDSGAKIEEPVKSEESVEKLDDSTEKLDPDAKPAPEETTEETKPDAESTVPSEPTDSTA</sequence>
<comment type="subunit">
    <text evidence="2">Monomer.</text>
</comment>
<name>A0A1E4TMA1_9ASCO</name>
<evidence type="ECO:0000256" key="3">
    <source>
        <dbReference type="ARBA" id="ARBA00013017"/>
    </source>
</evidence>
<feature type="domain" description="Thioredoxin" evidence="15">
    <location>
        <begin position="32"/>
        <end position="175"/>
    </location>
</feature>
<keyword evidence="6" id="KW-0560">Oxidoreductase</keyword>
<evidence type="ECO:0000256" key="7">
    <source>
        <dbReference type="ARBA" id="ARBA00023157"/>
    </source>
</evidence>
<comment type="catalytic activity">
    <reaction evidence="12">
        <text>a hydroperoxide + [thioredoxin]-dithiol = an alcohol + [thioredoxin]-disulfide + H2O</text>
        <dbReference type="Rhea" id="RHEA:62620"/>
        <dbReference type="Rhea" id="RHEA-COMP:10698"/>
        <dbReference type="Rhea" id="RHEA-COMP:10700"/>
        <dbReference type="ChEBI" id="CHEBI:15377"/>
        <dbReference type="ChEBI" id="CHEBI:29950"/>
        <dbReference type="ChEBI" id="CHEBI:30879"/>
        <dbReference type="ChEBI" id="CHEBI:35924"/>
        <dbReference type="ChEBI" id="CHEBI:50058"/>
        <dbReference type="EC" id="1.11.1.24"/>
    </reaction>
</comment>
<keyword evidence="4" id="KW-0575">Peroxidase</keyword>
<gene>
    <name evidence="16" type="ORF">CANCADRAFT_30828</name>
</gene>
<evidence type="ECO:0000256" key="1">
    <source>
        <dbReference type="ARBA" id="ARBA00004123"/>
    </source>
</evidence>
<feature type="region of interest" description="Disordered" evidence="14">
    <location>
        <begin position="1"/>
        <end position="31"/>
    </location>
</feature>
<dbReference type="GO" id="GO:0045454">
    <property type="term" value="P:cell redox homeostasis"/>
    <property type="evidence" value="ECO:0007669"/>
    <property type="project" value="EnsemblFungi"/>
</dbReference>
<evidence type="ECO:0000256" key="5">
    <source>
        <dbReference type="ARBA" id="ARBA00022862"/>
    </source>
</evidence>
<protein>
    <recommendedName>
        <fullName evidence="3">thioredoxin-dependent peroxiredoxin</fullName>
        <ecNumber evidence="3">1.11.1.24</ecNumber>
    </recommendedName>
    <alternativeName>
        <fullName evidence="13">Nuclear thiol peroxidase</fullName>
    </alternativeName>
    <alternativeName>
        <fullName evidence="10">Thioredoxin peroxidase</fullName>
    </alternativeName>
</protein>
<organism evidence="16 17">
    <name type="scientific">Tortispora caseinolytica NRRL Y-17796</name>
    <dbReference type="NCBI Taxonomy" id="767744"/>
    <lineage>
        <taxon>Eukaryota</taxon>
        <taxon>Fungi</taxon>
        <taxon>Dikarya</taxon>
        <taxon>Ascomycota</taxon>
        <taxon>Saccharomycotina</taxon>
        <taxon>Trigonopsidomycetes</taxon>
        <taxon>Trigonopsidales</taxon>
        <taxon>Trigonopsidaceae</taxon>
        <taxon>Tortispora</taxon>
    </lineage>
</organism>
<evidence type="ECO:0000256" key="8">
    <source>
        <dbReference type="ARBA" id="ARBA00023242"/>
    </source>
</evidence>
<keyword evidence="7" id="KW-1015">Disulfide bond</keyword>
<evidence type="ECO:0000256" key="9">
    <source>
        <dbReference type="ARBA" id="ARBA00023284"/>
    </source>
</evidence>
<dbReference type="FunFam" id="3.40.30.10:FF:000157">
    <property type="entry name" value="DOT5p Nuclear thiol peroxidase"/>
    <property type="match status" value="1"/>
</dbReference>
<evidence type="ECO:0000259" key="15">
    <source>
        <dbReference type="PROSITE" id="PS51352"/>
    </source>
</evidence>
<dbReference type="GO" id="GO:0008379">
    <property type="term" value="F:thioredoxin peroxidase activity"/>
    <property type="evidence" value="ECO:0007669"/>
    <property type="project" value="EnsemblFungi"/>
</dbReference>
<feature type="region of interest" description="Disordered" evidence="14">
    <location>
        <begin position="173"/>
        <end position="242"/>
    </location>
</feature>
<dbReference type="CDD" id="cd03017">
    <property type="entry name" value="PRX_BCP"/>
    <property type="match status" value="1"/>
</dbReference>
<evidence type="ECO:0000256" key="12">
    <source>
        <dbReference type="ARBA" id="ARBA00049091"/>
    </source>
</evidence>
<dbReference type="Pfam" id="PF00578">
    <property type="entry name" value="AhpC-TSA"/>
    <property type="match status" value="1"/>
</dbReference>
<feature type="compositionally biased region" description="Polar residues" evidence="14">
    <location>
        <begin position="232"/>
        <end position="242"/>
    </location>
</feature>
<evidence type="ECO:0000256" key="2">
    <source>
        <dbReference type="ARBA" id="ARBA00011245"/>
    </source>
</evidence>
<evidence type="ECO:0000256" key="13">
    <source>
        <dbReference type="ARBA" id="ARBA00077538"/>
    </source>
</evidence>
<dbReference type="InterPro" id="IPR050924">
    <property type="entry name" value="Peroxiredoxin_BCP/PrxQ"/>
</dbReference>
<evidence type="ECO:0000313" key="17">
    <source>
        <dbReference type="Proteomes" id="UP000095023"/>
    </source>
</evidence>
<keyword evidence="8" id="KW-0539">Nucleus</keyword>
<dbReference type="PROSITE" id="PS51352">
    <property type="entry name" value="THIOREDOXIN_2"/>
    <property type="match status" value="1"/>
</dbReference>
<evidence type="ECO:0000256" key="6">
    <source>
        <dbReference type="ARBA" id="ARBA00023002"/>
    </source>
</evidence>
<accession>A0A1E4TMA1</accession>
<feature type="compositionally biased region" description="Basic and acidic residues" evidence="14">
    <location>
        <begin position="173"/>
        <end position="229"/>
    </location>
</feature>
<dbReference type="OrthoDB" id="338622at2759"/>
<comment type="subcellular location">
    <subcellularLocation>
        <location evidence="1">Nucleus</location>
    </subcellularLocation>
</comment>
<dbReference type="GO" id="GO:0005737">
    <property type="term" value="C:cytoplasm"/>
    <property type="evidence" value="ECO:0007669"/>
    <property type="project" value="TreeGrafter"/>
</dbReference>
<dbReference type="EC" id="1.11.1.24" evidence="3"/>
<keyword evidence="5" id="KW-0049">Antioxidant</keyword>
<reference evidence="17" key="1">
    <citation type="submission" date="2016-02" db="EMBL/GenBank/DDBJ databases">
        <title>Comparative genomics of biotechnologically important yeasts.</title>
        <authorList>
            <consortium name="DOE Joint Genome Institute"/>
            <person name="Riley R."/>
            <person name="Haridas S."/>
            <person name="Wolfe K.H."/>
            <person name="Lopes M.R."/>
            <person name="Hittinger C.T."/>
            <person name="Goker M."/>
            <person name="Salamov A."/>
            <person name="Wisecaver J."/>
            <person name="Long T.M."/>
            <person name="Aerts A.L."/>
            <person name="Barry K."/>
            <person name="Choi C."/>
            <person name="Clum A."/>
            <person name="Coughlan A.Y."/>
            <person name="Deshpande S."/>
            <person name="Douglass A.P."/>
            <person name="Hanson S.J."/>
            <person name="Klenk H.-P."/>
            <person name="Labutti K."/>
            <person name="Lapidus A."/>
            <person name="Lindquist E."/>
            <person name="Lipzen A."/>
            <person name="Meier-Kolthoff J.P."/>
            <person name="Ohm R.A."/>
            <person name="Otillar R.P."/>
            <person name="Pangilinan J."/>
            <person name="Peng Y."/>
            <person name="Rokas A."/>
            <person name="Rosa C.A."/>
            <person name="Scheuner C."/>
            <person name="Sibirny A.A."/>
            <person name="Slot J.C."/>
            <person name="Stielow J.B."/>
            <person name="Sun H."/>
            <person name="Kurtzman C.P."/>
            <person name="Blackwell M."/>
            <person name="Jeffries T.W."/>
            <person name="Grigoriev I.V."/>
        </authorList>
    </citation>
    <scope>NUCLEOTIDE SEQUENCE [LARGE SCALE GENOMIC DNA]</scope>
    <source>
        <strain evidence="17">NRRL Y-17796</strain>
    </source>
</reference>
<dbReference type="GO" id="GO:0005634">
    <property type="term" value="C:nucleus"/>
    <property type="evidence" value="ECO:0007669"/>
    <property type="project" value="UniProtKB-SubCell"/>
</dbReference>
<evidence type="ECO:0000313" key="16">
    <source>
        <dbReference type="EMBL" id="ODV92778.1"/>
    </source>
</evidence>
<proteinExistence type="inferred from homology"/>
<keyword evidence="17" id="KW-1185">Reference proteome</keyword>
<evidence type="ECO:0000256" key="10">
    <source>
        <dbReference type="ARBA" id="ARBA00032824"/>
    </source>
</evidence>